<dbReference type="AlphaFoldDB" id="A0A1H2NI01"/>
<protein>
    <submittedName>
        <fullName evidence="1">Uncharacterized protein</fullName>
    </submittedName>
</protein>
<accession>A0A1H2NI01</accession>
<evidence type="ECO:0000313" key="1">
    <source>
        <dbReference type="EMBL" id="SDV04821.1"/>
    </source>
</evidence>
<proteinExistence type="predicted"/>
<sequence>MSRSDRDNLFYDGGLTATLDNQLRSIKELVEQIPRDQFLSISEDTLVENLVDRLSIDPLVLHEDQIQMEHGEVKIDVTGRFDYDRFPGRTATADGHQLRFFIPFSGEPQLWKLKPNVWRTSIPRGEIDSRKKLLTLSFRNTSNTEPEWYQQELENSLRLIRESISAQSSMLTEYHASLPRSVRDCVQHRRLQVEKLHGLASAFNIPMVKKTGMPEYRSVDVKKKTAQALPRVPPTGYKPEPAITNELYSEILSNIRHMGATFEGTPQTYSSLGEEGLRDILLASLNGVYQGAATGEAFRKYGKTDIRIEEETRSAFVGECKLWGGEKILVAALDQLLDYLTWRDCKAALILFNKSVSGFAGVQETISQVLPKHELFIRSQPGQLGEWRFTFRTKEDQGREVIIHVFCFNLYVSPERAGKKR</sequence>
<dbReference type="RefSeq" id="WP_084379287.1">
    <property type="nucleotide sequence ID" value="NZ_LS483433.1"/>
</dbReference>
<evidence type="ECO:0000313" key="2">
    <source>
        <dbReference type="Proteomes" id="UP000198600"/>
    </source>
</evidence>
<reference evidence="2" key="1">
    <citation type="submission" date="2016-10" db="EMBL/GenBank/DDBJ databases">
        <authorList>
            <person name="Varghese N."/>
            <person name="Submissions S."/>
        </authorList>
    </citation>
    <scope>NUCLEOTIDE SEQUENCE [LARGE SCALE GENOMIC DNA]</scope>
    <source>
        <strain evidence="2">LMG 2223</strain>
    </source>
</reference>
<dbReference type="OrthoDB" id="5447244at2"/>
<dbReference type="Proteomes" id="UP000198600">
    <property type="component" value="Chromosome I"/>
</dbReference>
<organism evidence="1 2">
    <name type="scientific">Pseudomonas mucidolens</name>
    <dbReference type="NCBI Taxonomy" id="46679"/>
    <lineage>
        <taxon>Bacteria</taxon>
        <taxon>Pseudomonadati</taxon>
        <taxon>Pseudomonadota</taxon>
        <taxon>Gammaproteobacteria</taxon>
        <taxon>Pseudomonadales</taxon>
        <taxon>Pseudomonadaceae</taxon>
        <taxon>Pseudomonas</taxon>
    </lineage>
</organism>
<keyword evidence="2" id="KW-1185">Reference proteome</keyword>
<gene>
    <name evidence="1" type="ORF">SAMN05216202_3738</name>
</gene>
<name>A0A1H2NI01_9PSED</name>
<dbReference type="EMBL" id="LT629802">
    <property type="protein sequence ID" value="SDV04821.1"/>
    <property type="molecule type" value="Genomic_DNA"/>
</dbReference>